<dbReference type="InterPro" id="IPR008579">
    <property type="entry name" value="UGlyAH_Cupin_dom"/>
</dbReference>
<dbReference type="PANTHER" id="PTHR33271:SF22">
    <property type="entry name" value="OS04G0445200 PROTEIN"/>
    <property type="match status" value="1"/>
</dbReference>
<dbReference type="Gene3D" id="2.60.120.10">
    <property type="entry name" value="Jelly Rolls"/>
    <property type="match status" value="1"/>
</dbReference>
<dbReference type="CDD" id="cd02227">
    <property type="entry name" value="cupin_TM1112-like"/>
    <property type="match status" value="1"/>
</dbReference>
<proteinExistence type="predicted"/>
<dbReference type="InterPro" id="IPR011051">
    <property type="entry name" value="RmlC_Cupin_sf"/>
</dbReference>
<evidence type="ECO:0000313" key="3">
    <source>
        <dbReference type="Proteomes" id="UP000465601"/>
    </source>
</evidence>
<dbReference type="EMBL" id="WBZB01000039">
    <property type="protein sequence ID" value="KAB3528824.1"/>
    <property type="molecule type" value="Genomic_DNA"/>
</dbReference>
<accession>A0A833HMS6</accession>
<dbReference type="Proteomes" id="UP000465601">
    <property type="component" value="Unassembled WGS sequence"/>
</dbReference>
<dbReference type="InterPro" id="IPR014710">
    <property type="entry name" value="RmlC-like_jellyroll"/>
</dbReference>
<reference evidence="2 3" key="1">
    <citation type="submission" date="2019-10" db="EMBL/GenBank/DDBJ databases">
        <title>Alkaliphilus serpentinus sp. nov. and Alkaliphilus pronyensis sp. nov., two novel anaerobic alkaliphilic species isolated from the serpentinized-hosted hydrothermal field of the Prony Bay (New Caledonia).</title>
        <authorList>
            <person name="Postec A."/>
        </authorList>
    </citation>
    <scope>NUCLEOTIDE SEQUENCE [LARGE SCALE GENOMIC DNA]</scope>
    <source>
        <strain evidence="2 3">LacT</strain>
    </source>
</reference>
<dbReference type="SUPFAM" id="SSF51182">
    <property type="entry name" value="RmlC-like cupins"/>
    <property type="match status" value="1"/>
</dbReference>
<dbReference type="OrthoDB" id="9799053at2"/>
<dbReference type="RefSeq" id="WP_151866380.1">
    <property type="nucleotide sequence ID" value="NZ_WBZB01000039.1"/>
</dbReference>
<name>A0A833HMS6_9FIRM</name>
<comment type="caution">
    <text evidence="2">The sequence shown here is derived from an EMBL/GenBank/DDBJ whole genome shotgun (WGS) entry which is preliminary data.</text>
</comment>
<feature type="domain" description="(S)-ureidoglycine aminohydrolase cupin" evidence="1">
    <location>
        <begin position="16"/>
        <end position="86"/>
    </location>
</feature>
<evidence type="ECO:0000259" key="1">
    <source>
        <dbReference type="Pfam" id="PF05899"/>
    </source>
</evidence>
<keyword evidence="3" id="KW-1185">Reference proteome</keyword>
<dbReference type="PANTHER" id="PTHR33271">
    <property type="entry name" value="OS04G0445200 PROTEIN"/>
    <property type="match status" value="1"/>
</dbReference>
<protein>
    <submittedName>
        <fullName evidence="2">Cupin domain-containing protein</fullName>
    </submittedName>
</protein>
<gene>
    <name evidence="2" type="ORF">F8153_10895</name>
</gene>
<organism evidence="2 3">
    <name type="scientific">Alkaliphilus serpentinus</name>
    <dbReference type="NCBI Taxonomy" id="1482731"/>
    <lineage>
        <taxon>Bacteria</taxon>
        <taxon>Bacillati</taxon>
        <taxon>Bacillota</taxon>
        <taxon>Clostridia</taxon>
        <taxon>Peptostreptococcales</taxon>
        <taxon>Natronincolaceae</taxon>
        <taxon>Alkaliphilus</taxon>
    </lineage>
</organism>
<dbReference type="AlphaFoldDB" id="A0A833HMS6"/>
<dbReference type="Pfam" id="PF05899">
    <property type="entry name" value="Cupin_3"/>
    <property type="match status" value="1"/>
</dbReference>
<evidence type="ECO:0000313" key="2">
    <source>
        <dbReference type="EMBL" id="KAB3528824.1"/>
    </source>
</evidence>
<sequence>MDKIKVFQLSYKDAQGLGVDTWNRWNCEPSSFGWEYPEEETAYVFDGDVIVTTEDEEVHIKENMLVIFPKGLKCHWEVKKRINKAYTFHFDKEQLK</sequence>